<feature type="binding site" evidence="10">
    <location>
        <position position="135"/>
    </location>
    <ligand>
        <name>FAD</name>
        <dbReference type="ChEBI" id="CHEBI:57692"/>
    </ligand>
</feature>
<evidence type="ECO:0000259" key="11">
    <source>
        <dbReference type="Pfam" id="PF01619"/>
    </source>
</evidence>
<evidence type="ECO:0000256" key="6">
    <source>
        <dbReference type="ARBA" id="ARBA00023002"/>
    </source>
</evidence>
<dbReference type="SUPFAM" id="SSF51730">
    <property type="entry name" value="FAD-linked oxidoreductase"/>
    <property type="match status" value="1"/>
</dbReference>
<dbReference type="Proteomes" id="UP000564644">
    <property type="component" value="Unassembled WGS sequence"/>
</dbReference>
<feature type="binding site" evidence="10">
    <location>
        <begin position="188"/>
        <end position="190"/>
    </location>
    <ligand>
        <name>FAD</name>
        <dbReference type="ChEBI" id="CHEBI:57692"/>
    </ligand>
</feature>
<sequence length="307" mass="34761">MDLWIRGYRRAMLGLAARDTVKRLSLRYGSRLAGRFVAAPTREGALDAVLKLKAKGIAATMDYLGESVGNWEEAAGSRDEILRLLQAISDRGLDAHVSVKPTQLGLGLDPEACCDNLRMIAAAAREAGTFLRIDMESSAYTQATLDLVRRLRAEGLDQVGAVVQACLRRSAGDADKLMEEKIRMRIVKGAYREPEDIAYQKNGEIIDSYRTIVGKLLDAGFETAVATHDDRLIRWVRTYAESHGIGRDSFEFQMLYGLRTAEQEKLAREGYRVRCYVPYGTEWYPYYTRRLAERPSHLWLVVRNFWK</sequence>
<comment type="cofactor">
    <cofactor evidence="10">
        <name>FAD</name>
        <dbReference type="ChEBI" id="CHEBI:57692"/>
    </cofactor>
    <text evidence="10">Binds 1 FAD per subunit.</text>
</comment>
<feature type="binding site" evidence="9">
    <location>
        <position position="289"/>
    </location>
    <ligand>
        <name>substrate</name>
    </ligand>
</feature>
<comment type="catalytic activity">
    <reaction evidence="8">
        <text>L-proline + a quinone = (S)-1-pyrroline-5-carboxylate + a quinol + H(+)</text>
        <dbReference type="Rhea" id="RHEA:23784"/>
        <dbReference type="ChEBI" id="CHEBI:15378"/>
        <dbReference type="ChEBI" id="CHEBI:17388"/>
        <dbReference type="ChEBI" id="CHEBI:24646"/>
        <dbReference type="ChEBI" id="CHEBI:60039"/>
        <dbReference type="ChEBI" id="CHEBI:132124"/>
        <dbReference type="EC" id="1.5.5.2"/>
    </reaction>
</comment>
<accession>A0A7X0VZJ4</accession>
<dbReference type="GO" id="GO:0000166">
    <property type="term" value="F:nucleotide binding"/>
    <property type="evidence" value="ECO:0007669"/>
    <property type="project" value="UniProtKB-KW"/>
</dbReference>
<dbReference type="Gene3D" id="3.20.20.220">
    <property type="match status" value="1"/>
</dbReference>
<feature type="domain" description="Proline dehydrogenase" evidence="11">
    <location>
        <begin position="46"/>
        <end position="293"/>
    </location>
</feature>
<dbReference type="EC" id="1.5.5.2" evidence="2"/>
<dbReference type="InterPro" id="IPR002872">
    <property type="entry name" value="Proline_DH_dom"/>
</dbReference>
<keyword evidence="3" id="KW-0285">Flavoprotein</keyword>
<evidence type="ECO:0000256" key="7">
    <source>
        <dbReference type="ARBA" id="ARBA00023062"/>
    </source>
</evidence>
<gene>
    <name evidence="12" type="ORF">H7C18_32400</name>
</gene>
<feature type="binding site" evidence="9">
    <location>
        <position position="100"/>
    </location>
    <ligand>
        <name>substrate</name>
    </ligand>
</feature>
<evidence type="ECO:0000256" key="10">
    <source>
        <dbReference type="PIRSR" id="PIRSR000196-2"/>
    </source>
</evidence>
<evidence type="ECO:0000256" key="1">
    <source>
        <dbReference type="ARBA" id="ARBA00004739"/>
    </source>
</evidence>
<dbReference type="Pfam" id="PF01619">
    <property type="entry name" value="Pro_dh"/>
    <property type="match status" value="1"/>
</dbReference>
<dbReference type="RefSeq" id="WP_185133270.1">
    <property type="nucleotide sequence ID" value="NZ_JACJVO010000051.1"/>
</dbReference>
<keyword evidence="6" id="KW-0560">Oxidoreductase</keyword>
<evidence type="ECO:0000256" key="2">
    <source>
        <dbReference type="ARBA" id="ARBA00012695"/>
    </source>
</evidence>
<proteinExistence type="predicted"/>
<dbReference type="GO" id="GO:0004657">
    <property type="term" value="F:proline dehydrogenase activity"/>
    <property type="evidence" value="ECO:0007669"/>
    <property type="project" value="UniProtKB-EC"/>
</dbReference>
<organism evidence="12 13">
    <name type="scientific">Cohnella zeiphila</name>
    <dbReference type="NCBI Taxonomy" id="2761120"/>
    <lineage>
        <taxon>Bacteria</taxon>
        <taxon>Bacillati</taxon>
        <taxon>Bacillota</taxon>
        <taxon>Bacilli</taxon>
        <taxon>Bacillales</taxon>
        <taxon>Paenibacillaceae</taxon>
        <taxon>Cohnella</taxon>
    </lineage>
</organism>
<keyword evidence="7" id="KW-0642">Proline metabolism</keyword>
<keyword evidence="4 10" id="KW-0547">Nucleotide-binding</keyword>
<feature type="binding site" evidence="9">
    <location>
        <position position="290"/>
    </location>
    <ligand>
        <name>substrate</name>
    </ligand>
</feature>
<reference evidence="12 13" key="1">
    <citation type="submission" date="2020-08" db="EMBL/GenBank/DDBJ databases">
        <title>Cohnella phylogeny.</title>
        <authorList>
            <person name="Dunlap C."/>
        </authorList>
    </citation>
    <scope>NUCLEOTIDE SEQUENCE [LARGE SCALE GENOMIC DNA]</scope>
    <source>
        <strain evidence="12 13">CBP 2801</strain>
    </source>
</reference>
<comment type="caution">
    <text evidence="12">The sequence shown here is derived from an EMBL/GenBank/DDBJ whole genome shotgun (WGS) entry which is preliminary data.</text>
</comment>
<evidence type="ECO:0000256" key="3">
    <source>
        <dbReference type="ARBA" id="ARBA00022630"/>
    </source>
</evidence>
<dbReference type="PANTHER" id="PTHR13914">
    <property type="entry name" value="PROLINE OXIDASE"/>
    <property type="match status" value="1"/>
</dbReference>
<dbReference type="AlphaFoldDB" id="A0A7X0VZJ4"/>
<evidence type="ECO:0000256" key="4">
    <source>
        <dbReference type="ARBA" id="ARBA00022741"/>
    </source>
</evidence>
<dbReference type="GO" id="GO:0010133">
    <property type="term" value="P:L-proline catabolic process to L-glutamate"/>
    <property type="evidence" value="ECO:0007669"/>
    <property type="project" value="UniProtKB-UniPathway"/>
</dbReference>
<feature type="binding site" evidence="10">
    <location>
        <position position="164"/>
    </location>
    <ligand>
        <name>FAD</name>
        <dbReference type="ChEBI" id="CHEBI:57692"/>
    </ligand>
</feature>
<name>A0A7X0VZJ4_9BACL</name>
<comment type="pathway">
    <text evidence="1">Amino-acid degradation; L-proline degradation into L-glutamate; L-glutamate from L-proline: step 1/2.</text>
</comment>
<dbReference type="UniPathway" id="UPA00261">
    <property type="reaction ID" value="UER00373"/>
</dbReference>
<evidence type="ECO:0000256" key="5">
    <source>
        <dbReference type="ARBA" id="ARBA00022827"/>
    </source>
</evidence>
<dbReference type="PANTHER" id="PTHR13914:SF0">
    <property type="entry name" value="PROLINE DEHYDROGENASE 1, MITOCHONDRIAL"/>
    <property type="match status" value="1"/>
</dbReference>
<keyword evidence="5 10" id="KW-0274">FAD</keyword>
<dbReference type="InterPro" id="IPR008219">
    <property type="entry name" value="PRODH_bac_arc"/>
</dbReference>
<evidence type="ECO:0000313" key="13">
    <source>
        <dbReference type="Proteomes" id="UP000564644"/>
    </source>
</evidence>
<dbReference type="InterPro" id="IPR029041">
    <property type="entry name" value="FAD-linked_oxidoreductase-like"/>
</dbReference>
<dbReference type="InterPro" id="IPR015659">
    <property type="entry name" value="Proline_oxidase"/>
</dbReference>
<evidence type="ECO:0000256" key="8">
    <source>
        <dbReference type="ARBA" id="ARBA00048779"/>
    </source>
</evidence>
<evidence type="ECO:0000313" key="12">
    <source>
        <dbReference type="EMBL" id="MBB6735622.1"/>
    </source>
</evidence>
<dbReference type="EMBL" id="JACJVO010000051">
    <property type="protein sequence ID" value="MBB6735622.1"/>
    <property type="molecule type" value="Genomic_DNA"/>
</dbReference>
<feature type="binding site" evidence="10">
    <location>
        <begin position="227"/>
        <end position="228"/>
    </location>
    <ligand>
        <name>FAD</name>
        <dbReference type="ChEBI" id="CHEBI:57692"/>
    </ligand>
</feature>
<evidence type="ECO:0000256" key="9">
    <source>
        <dbReference type="PIRSR" id="PIRSR000196-1"/>
    </source>
</evidence>
<dbReference type="PIRSF" id="PIRSF000196">
    <property type="entry name" value="Pro_dehydrog"/>
    <property type="match status" value="1"/>
</dbReference>
<protein>
    <recommendedName>
        <fullName evidence="2">proline dehydrogenase</fullName>
        <ecNumber evidence="2">1.5.5.2</ecNumber>
    </recommendedName>
</protein>
<keyword evidence="13" id="KW-1185">Reference proteome</keyword>